<dbReference type="Gene3D" id="3.40.720.10">
    <property type="entry name" value="Alkaline Phosphatase, subunit A"/>
    <property type="match status" value="1"/>
</dbReference>
<keyword evidence="4" id="KW-0106">Calcium</keyword>
<comment type="caution">
    <text evidence="6">The sequence shown here is derived from an EMBL/GenBank/DDBJ whole genome shotgun (WGS) entry which is preliminary data.</text>
</comment>
<keyword evidence="3" id="KW-0378">Hydrolase</keyword>
<gene>
    <name evidence="6" type="ORF">S01H1_07923</name>
</gene>
<evidence type="ECO:0000256" key="4">
    <source>
        <dbReference type="ARBA" id="ARBA00022837"/>
    </source>
</evidence>
<protein>
    <recommendedName>
        <fullName evidence="5">Sulfatase N-terminal domain-containing protein</fullName>
    </recommendedName>
</protein>
<comment type="similarity">
    <text evidence="1">Belongs to the sulfatase family.</text>
</comment>
<dbReference type="Pfam" id="PF00884">
    <property type="entry name" value="Sulfatase"/>
    <property type="match status" value="1"/>
</dbReference>
<dbReference type="SUPFAM" id="SSF53649">
    <property type="entry name" value="Alkaline phosphatase-like"/>
    <property type="match status" value="1"/>
</dbReference>
<keyword evidence="2" id="KW-0479">Metal-binding</keyword>
<dbReference type="EMBL" id="BARS01004065">
    <property type="protein sequence ID" value="GAF72484.1"/>
    <property type="molecule type" value="Genomic_DNA"/>
</dbReference>
<feature type="domain" description="Sulfatase N-terminal" evidence="5">
    <location>
        <begin position="23"/>
        <end position="291"/>
    </location>
</feature>
<evidence type="ECO:0000313" key="6">
    <source>
        <dbReference type="EMBL" id="GAF72484.1"/>
    </source>
</evidence>
<evidence type="ECO:0000256" key="3">
    <source>
        <dbReference type="ARBA" id="ARBA00022801"/>
    </source>
</evidence>
<proteinExistence type="inferred from homology"/>
<dbReference type="PANTHER" id="PTHR42693:SF53">
    <property type="entry name" value="ENDO-4-O-SULFATASE"/>
    <property type="match status" value="1"/>
</dbReference>
<sequence>MPSQHGIHSWIDGYFKDDWPDNWNAIEEFDTLPEKLAREGYDTALIGKYHLGNAESATDIFNKCVTMQIGHVQSFYENDIIDGEERYKHPGHSVDFFTDKAIDYIDQCSEEKEKPFFLFLTYPAPYGHWPAIQGEPANRYADRFSDSPMLSVPREGISKQMIDWISILKEKGLGDDEYDAMLQIPNDLPTLRNYYSQISIVDDGVGRVLEALENKSLADDTLFIYASDHGMSLGQHGFWGHGEDTWPSNTHREANHIPLIIKAPDDGNKQKVVDSLVGTTDIYATILDYVGLEMHSIKESPARSMRPLIENENIVWDNACFMEQEETRAIRTSRWLFMMRIQNTKYEFKHELYDLVNDPDERVDLALDPEYVDLVAKLSARLNEFFSNYANPRWDLWKGGVVKSNSSRPFLWKETWGDSWAPEY</sequence>
<dbReference type="GO" id="GO:0046872">
    <property type="term" value="F:metal ion binding"/>
    <property type="evidence" value="ECO:0007669"/>
    <property type="project" value="UniProtKB-KW"/>
</dbReference>
<name>X0RUJ0_9ZZZZ</name>
<dbReference type="GO" id="GO:0004065">
    <property type="term" value="F:arylsulfatase activity"/>
    <property type="evidence" value="ECO:0007669"/>
    <property type="project" value="TreeGrafter"/>
</dbReference>
<dbReference type="PROSITE" id="PS00149">
    <property type="entry name" value="SULFATASE_2"/>
    <property type="match status" value="1"/>
</dbReference>
<dbReference type="PANTHER" id="PTHR42693">
    <property type="entry name" value="ARYLSULFATASE FAMILY MEMBER"/>
    <property type="match status" value="1"/>
</dbReference>
<evidence type="ECO:0000256" key="2">
    <source>
        <dbReference type="ARBA" id="ARBA00022723"/>
    </source>
</evidence>
<dbReference type="InterPro" id="IPR024607">
    <property type="entry name" value="Sulfatase_CS"/>
</dbReference>
<dbReference type="InterPro" id="IPR017850">
    <property type="entry name" value="Alkaline_phosphatase_core_sf"/>
</dbReference>
<accession>X0RUJ0</accession>
<reference evidence="6" key="1">
    <citation type="journal article" date="2014" name="Front. Microbiol.">
        <title>High frequency of phylogenetically diverse reductive dehalogenase-homologous genes in deep subseafloor sedimentary metagenomes.</title>
        <authorList>
            <person name="Kawai M."/>
            <person name="Futagami T."/>
            <person name="Toyoda A."/>
            <person name="Takaki Y."/>
            <person name="Nishi S."/>
            <person name="Hori S."/>
            <person name="Arai W."/>
            <person name="Tsubouchi T."/>
            <person name="Morono Y."/>
            <person name="Uchiyama I."/>
            <person name="Ito T."/>
            <person name="Fujiyama A."/>
            <person name="Inagaki F."/>
            <person name="Takami H."/>
        </authorList>
    </citation>
    <scope>NUCLEOTIDE SEQUENCE</scope>
    <source>
        <strain evidence="6">Expedition CK06-06</strain>
    </source>
</reference>
<dbReference type="AlphaFoldDB" id="X0RUJ0"/>
<dbReference type="InterPro" id="IPR050738">
    <property type="entry name" value="Sulfatase"/>
</dbReference>
<evidence type="ECO:0000259" key="5">
    <source>
        <dbReference type="Pfam" id="PF00884"/>
    </source>
</evidence>
<organism evidence="6">
    <name type="scientific">marine sediment metagenome</name>
    <dbReference type="NCBI Taxonomy" id="412755"/>
    <lineage>
        <taxon>unclassified sequences</taxon>
        <taxon>metagenomes</taxon>
        <taxon>ecological metagenomes</taxon>
    </lineage>
</organism>
<evidence type="ECO:0000256" key="1">
    <source>
        <dbReference type="ARBA" id="ARBA00008779"/>
    </source>
</evidence>
<dbReference type="InterPro" id="IPR000917">
    <property type="entry name" value="Sulfatase_N"/>
</dbReference>